<dbReference type="Pfam" id="PF00646">
    <property type="entry name" value="F-box"/>
    <property type="match status" value="1"/>
</dbReference>
<reference evidence="2" key="1">
    <citation type="submission" date="2020-05" db="EMBL/GenBank/DDBJ databases">
        <title>Mycena genomes resolve the evolution of fungal bioluminescence.</title>
        <authorList>
            <person name="Tsai I.J."/>
        </authorList>
    </citation>
    <scope>NUCLEOTIDE SEQUENCE</scope>
    <source>
        <strain evidence="2">160909Yilan</strain>
    </source>
</reference>
<accession>A0A8H6YDK2</accession>
<dbReference type="InterPro" id="IPR001810">
    <property type="entry name" value="F-box_dom"/>
</dbReference>
<comment type="caution">
    <text evidence="2">The sequence shown here is derived from an EMBL/GenBank/DDBJ whole genome shotgun (WGS) entry which is preliminary data.</text>
</comment>
<evidence type="ECO:0000259" key="1">
    <source>
        <dbReference type="Pfam" id="PF00646"/>
    </source>
</evidence>
<evidence type="ECO:0000313" key="3">
    <source>
        <dbReference type="Proteomes" id="UP000623467"/>
    </source>
</evidence>
<name>A0A8H6YDK2_9AGAR</name>
<dbReference type="InterPro" id="IPR036047">
    <property type="entry name" value="F-box-like_dom_sf"/>
</dbReference>
<dbReference type="SUPFAM" id="SSF81383">
    <property type="entry name" value="F-box domain"/>
    <property type="match status" value="1"/>
</dbReference>
<keyword evidence="3" id="KW-1185">Reference proteome</keyword>
<dbReference type="OrthoDB" id="3061096at2759"/>
<proteinExistence type="predicted"/>
<dbReference type="Proteomes" id="UP000623467">
    <property type="component" value="Unassembled WGS sequence"/>
</dbReference>
<protein>
    <recommendedName>
        <fullName evidence="1">F-box domain-containing protein</fullName>
    </recommendedName>
</protein>
<dbReference type="AlphaFoldDB" id="A0A8H6YDK2"/>
<organism evidence="2 3">
    <name type="scientific">Mycena sanguinolenta</name>
    <dbReference type="NCBI Taxonomy" id="230812"/>
    <lineage>
        <taxon>Eukaryota</taxon>
        <taxon>Fungi</taxon>
        <taxon>Dikarya</taxon>
        <taxon>Basidiomycota</taxon>
        <taxon>Agaricomycotina</taxon>
        <taxon>Agaricomycetes</taxon>
        <taxon>Agaricomycetidae</taxon>
        <taxon>Agaricales</taxon>
        <taxon>Marasmiineae</taxon>
        <taxon>Mycenaceae</taxon>
        <taxon>Mycena</taxon>
    </lineage>
</organism>
<evidence type="ECO:0000313" key="2">
    <source>
        <dbReference type="EMBL" id="KAF7357197.1"/>
    </source>
</evidence>
<dbReference type="EMBL" id="JACAZH010000010">
    <property type="protein sequence ID" value="KAF7357197.1"/>
    <property type="molecule type" value="Genomic_DNA"/>
</dbReference>
<gene>
    <name evidence="2" type="ORF">MSAN_01314500</name>
</gene>
<feature type="domain" description="F-box" evidence="1">
    <location>
        <begin position="3"/>
        <end position="44"/>
    </location>
</feature>
<sequence length="492" mass="54597">MLFHDLDEDVLAQILLLCDIYAVLSFLQVNRSFHRLALSKQLWISLVRDLSARYLLPHLDALDDCTTAQLITKVKTLMCGPETWLPQSSVPPTVSFSKTFAAGAEARLLPGGRYLAVSSGFGELHCHDVSTGREISLGAARSNHTTSWEVDMLDDGYTANFAFLKKFIGVKRPEISIVQVNLRTGHSDQLFRLELNRDGGLYYSPVIFGDFLAMKLSKKNQRMFVVINWRQQKYAVFEDSSKSEGSMSRVAIVPGHIILTTVASKRPNDQLLLVYALGSMASCWRPVEELLYKTDPLTHELRIRPENTQPFIVERLKHNNRVFIAASSRIGMTLHPNPIRHNAYKLIVHASDFDGSATNTSHGTLLNHSGGSGSPQGTVLFIYMINLDSSTNSGFSWTRTSAFSTAPDVLYSSFSYAVYAVVSTPNNSDTHGTTTMIIDPVPTQRWTKWAGQMTREVMVLSKGFTAASTSSISSTGVILISKLNGIEICWYA</sequence>